<dbReference type="GO" id="GO:0009007">
    <property type="term" value="F:site-specific DNA-methyltransferase (adenine-specific) activity"/>
    <property type="evidence" value="ECO:0007669"/>
    <property type="project" value="UniProtKB-EC"/>
</dbReference>
<evidence type="ECO:0000256" key="6">
    <source>
        <dbReference type="ARBA" id="ARBA00023125"/>
    </source>
</evidence>
<proteinExistence type="predicted"/>
<dbReference type="PANTHER" id="PTHR33841">
    <property type="entry name" value="DNA METHYLTRANSFERASE YEEA-RELATED"/>
    <property type="match status" value="1"/>
</dbReference>
<dbReference type="RefSeq" id="WP_129030512.1">
    <property type="nucleotide sequence ID" value="NZ_QMAP01000007.1"/>
</dbReference>
<dbReference type="GO" id="GO:0003677">
    <property type="term" value="F:DNA binding"/>
    <property type="evidence" value="ECO:0007669"/>
    <property type="project" value="UniProtKB-KW"/>
</dbReference>
<protein>
    <recommendedName>
        <fullName evidence="1">site-specific DNA-methyltransferase (adenine-specific)</fullName>
        <ecNumber evidence="1">2.1.1.72</ecNumber>
    </recommendedName>
</protein>
<name>A0A4Q0VBC9_CLOTA</name>
<keyword evidence="5" id="KW-0680">Restriction system</keyword>
<dbReference type="PANTHER" id="PTHR33841:SF6">
    <property type="entry name" value="TYPE II METHYLTRANSFERASE M.HINDII"/>
    <property type="match status" value="1"/>
</dbReference>
<dbReference type="InterPro" id="IPR002052">
    <property type="entry name" value="DNA_methylase_N6_adenine_CS"/>
</dbReference>
<dbReference type="AlphaFoldDB" id="A0A4Q0VBC9"/>
<dbReference type="EC" id="2.1.1.72" evidence="1"/>
<feature type="domain" description="Type II methyltransferase M.TaqI-like" evidence="8">
    <location>
        <begin position="98"/>
        <end position="220"/>
    </location>
</feature>
<accession>A0A4Q0VBC9</accession>
<evidence type="ECO:0000256" key="7">
    <source>
        <dbReference type="ARBA" id="ARBA00047942"/>
    </source>
</evidence>
<sequence length="486" mass="57430">MFDFSEVYNIYSELTNEFFQEKKIEEIKSKSQYFTPILEAEKLIDDLEIKKIKTVRILDPSCGNGILLFKVLEKIFSYYQPESLIIDIYDIDINLLNNVKKIMESIEFNETKLSIRYFNIDFLESDNNSKYDYIIMNPPYKKINVKNVPEDFKAFLYGQPNLYHLFIIKALNMLMLNGTLCVISPKNYLSGRYTEKLRQHIVKNFSITKIHTFNDRRTVFGNNITQEICIVHMKKSNEENVIISYNNDSKFIVKINEIVFENDTKIIYTPRSMEDYKLIKRFEKFPIKSIGKDILMKVGKVVQFRIKGKEFNLRDKEFFHFENGIPLIVYRHINGKRIKYKPLIDKPKNNAITLLDDKSNTSVLIRNSNYVLMRKNIDKKYEKLIHSVGYFKELKSEMIALDNGIAYLTNSNDSLTEVEVLGLQCILMSKQFDDYYRMINSSHTINVYELENMHFPDLEMIRLIGHNMVINSLTIEKATEIFEEYL</sequence>
<evidence type="ECO:0000256" key="5">
    <source>
        <dbReference type="ARBA" id="ARBA00022747"/>
    </source>
</evidence>
<dbReference type="InterPro" id="IPR011639">
    <property type="entry name" value="MethylTrfase_TaqI-like_dom"/>
</dbReference>
<dbReference type="Gene3D" id="3.40.50.150">
    <property type="entry name" value="Vaccinia Virus protein VP39"/>
    <property type="match status" value="1"/>
</dbReference>
<evidence type="ECO:0000313" key="9">
    <source>
        <dbReference type="EMBL" id="RXI48185.1"/>
    </source>
</evidence>
<dbReference type="EMBL" id="QMAP01000007">
    <property type="protein sequence ID" value="RXI48185.1"/>
    <property type="molecule type" value="Genomic_DNA"/>
</dbReference>
<keyword evidence="4" id="KW-0949">S-adenosyl-L-methionine</keyword>
<dbReference type="Pfam" id="PF07669">
    <property type="entry name" value="Eco57I"/>
    <property type="match status" value="1"/>
</dbReference>
<dbReference type="InterPro" id="IPR050953">
    <property type="entry name" value="N4_N6_ade-DNA_methylase"/>
</dbReference>
<keyword evidence="2" id="KW-0489">Methyltransferase</keyword>
<evidence type="ECO:0000256" key="2">
    <source>
        <dbReference type="ARBA" id="ARBA00022603"/>
    </source>
</evidence>
<gene>
    <name evidence="9" type="ORF">DP130_08830</name>
</gene>
<organism evidence="9 10">
    <name type="scientific">Clostridium tetani</name>
    <dbReference type="NCBI Taxonomy" id="1513"/>
    <lineage>
        <taxon>Bacteria</taxon>
        <taxon>Bacillati</taxon>
        <taxon>Bacillota</taxon>
        <taxon>Clostridia</taxon>
        <taxon>Eubacteriales</taxon>
        <taxon>Clostridiaceae</taxon>
        <taxon>Clostridium</taxon>
    </lineage>
</organism>
<dbReference type="PRINTS" id="PR00507">
    <property type="entry name" value="N12N6MTFRASE"/>
</dbReference>
<dbReference type="Proteomes" id="UP000290921">
    <property type="component" value="Unassembled WGS sequence"/>
</dbReference>
<comment type="caution">
    <text evidence="9">The sequence shown here is derived from an EMBL/GenBank/DDBJ whole genome shotgun (WGS) entry which is preliminary data.</text>
</comment>
<dbReference type="InterPro" id="IPR029063">
    <property type="entry name" value="SAM-dependent_MTases_sf"/>
</dbReference>
<dbReference type="SUPFAM" id="SSF53335">
    <property type="entry name" value="S-adenosyl-L-methionine-dependent methyltransferases"/>
    <property type="match status" value="1"/>
</dbReference>
<evidence type="ECO:0000259" key="8">
    <source>
        <dbReference type="Pfam" id="PF07669"/>
    </source>
</evidence>
<evidence type="ECO:0000256" key="3">
    <source>
        <dbReference type="ARBA" id="ARBA00022679"/>
    </source>
</evidence>
<comment type="catalytic activity">
    <reaction evidence="7">
        <text>a 2'-deoxyadenosine in DNA + S-adenosyl-L-methionine = an N(6)-methyl-2'-deoxyadenosine in DNA + S-adenosyl-L-homocysteine + H(+)</text>
        <dbReference type="Rhea" id="RHEA:15197"/>
        <dbReference type="Rhea" id="RHEA-COMP:12418"/>
        <dbReference type="Rhea" id="RHEA-COMP:12419"/>
        <dbReference type="ChEBI" id="CHEBI:15378"/>
        <dbReference type="ChEBI" id="CHEBI:57856"/>
        <dbReference type="ChEBI" id="CHEBI:59789"/>
        <dbReference type="ChEBI" id="CHEBI:90615"/>
        <dbReference type="ChEBI" id="CHEBI:90616"/>
        <dbReference type="EC" id="2.1.1.72"/>
    </reaction>
</comment>
<evidence type="ECO:0000256" key="1">
    <source>
        <dbReference type="ARBA" id="ARBA00011900"/>
    </source>
</evidence>
<dbReference type="PROSITE" id="PS00092">
    <property type="entry name" value="N6_MTASE"/>
    <property type="match status" value="1"/>
</dbReference>
<keyword evidence="6" id="KW-0238">DNA-binding</keyword>
<reference evidence="9 10" key="1">
    <citation type="submission" date="2018-06" db="EMBL/GenBank/DDBJ databases">
        <title>Genome conservation of Clostridium tetani.</title>
        <authorList>
            <person name="Bruggemann H."/>
            <person name="Popoff M.R."/>
        </authorList>
    </citation>
    <scope>NUCLEOTIDE SEQUENCE [LARGE SCALE GENOMIC DNA]</scope>
    <source>
        <strain evidence="9 10">2017.061</strain>
    </source>
</reference>
<evidence type="ECO:0000256" key="4">
    <source>
        <dbReference type="ARBA" id="ARBA00022691"/>
    </source>
</evidence>
<evidence type="ECO:0000313" key="10">
    <source>
        <dbReference type="Proteomes" id="UP000290921"/>
    </source>
</evidence>
<dbReference type="GO" id="GO:0009307">
    <property type="term" value="P:DNA restriction-modification system"/>
    <property type="evidence" value="ECO:0007669"/>
    <property type="project" value="UniProtKB-KW"/>
</dbReference>
<keyword evidence="3" id="KW-0808">Transferase</keyword>
<dbReference type="GO" id="GO:0032259">
    <property type="term" value="P:methylation"/>
    <property type="evidence" value="ECO:0007669"/>
    <property type="project" value="UniProtKB-KW"/>
</dbReference>